<evidence type="ECO:0000256" key="4">
    <source>
        <dbReference type="ARBA" id="ARBA00023180"/>
    </source>
</evidence>
<dbReference type="OrthoDB" id="1600564at2759"/>
<dbReference type="SUPFAM" id="SSF52266">
    <property type="entry name" value="SGNH hydrolase"/>
    <property type="match status" value="1"/>
</dbReference>
<organism evidence="6 7">
    <name type="scientific">Handroanthus impetiginosus</name>
    <dbReference type="NCBI Taxonomy" id="429701"/>
    <lineage>
        <taxon>Eukaryota</taxon>
        <taxon>Viridiplantae</taxon>
        <taxon>Streptophyta</taxon>
        <taxon>Embryophyta</taxon>
        <taxon>Tracheophyta</taxon>
        <taxon>Spermatophyta</taxon>
        <taxon>Magnoliopsida</taxon>
        <taxon>eudicotyledons</taxon>
        <taxon>Gunneridae</taxon>
        <taxon>Pentapetalae</taxon>
        <taxon>asterids</taxon>
        <taxon>lamiids</taxon>
        <taxon>Lamiales</taxon>
        <taxon>Bignoniaceae</taxon>
        <taxon>Crescentiina</taxon>
        <taxon>Tabebuia alliance</taxon>
        <taxon>Handroanthus</taxon>
    </lineage>
</organism>
<evidence type="ECO:0000256" key="5">
    <source>
        <dbReference type="SAM" id="Phobius"/>
    </source>
</evidence>
<evidence type="ECO:0000256" key="2">
    <source>
        <dbReference type="ARBA" id="ARBA00022729"/>
    </source>
</evidence>
<keyword evidence="4" id="KW-0325">Glycoprotein</keyword>
<keyword evidence="2" id="KW-0732">Signal</keyword>
<accession>A0A2G9GI59</accession>
<proteinExistence type="inferred from homology"/>
<keyword evidence="7" id="KW-1185">Reference proteome</keyword>
<keyword evidence="6" id="KW-0326">Glycosidase</keyword>
<feature type="transmembrane region" description="Helical" evidence="5">
    <location>
        <begin position="21"/>
        <end position="41"/>
    </location>
</feature>
<sequence>MDWGGSNRIIGRLNGFLAARRLIEAAAIGVVLIAAYLVFAFRGQQSGVAYVQTRSGCRFSAIYNFGDSNSDTGSVSATFGRVVSPYGETFFGKPSGRCTDGRLIIDFIAEKLGFPYLTAYLDSIGADFAHGANFAASGSTIQHLDAKLCSAGFNPLTLNVQILQFEQFKARSIESYAQAKNREYKTSLPKPESFSRALFTMDSGQNDLHAGLMSMTEEQVTASIPHIIDRFSVALEQLYKLGARAFWIHNTGPIGCLPVFVVTHPPEPNNADPTGCIKSYNEVAQEFNKQLKEGQLQDAMLIYVDIYSVKYSLISHGKNEGFTDPLGYCCGRLGVVNCGEKAMVNGTEIYGAACGNPSEYISWDDVHYTEAANKWVASHILDGLFSEPQVPIDEACYHP</sequence>
<comment type="caution">
    <text evidence="6">The sequence shown here is derived from an EMBL/GenBank/DDBJ whole genome shotgun (WGS) entry which is preliminary data.</text>
</comment>
<dbReference type="InterPro" id="IPR001087">
    <property type="entry name" value="GDSL"/>
</dbReference>
<dbReference type="AlphaFoldDB" id="A0A2G9GI59"/>
<keyword evidence="5" id="KW-0812">Transmembrane</keyword>
<dbReference type="InterPro" id="IPR036514">
    <property type="entry name" value="SGNH_hydro_sf"/>
</dbReference>
<dbReference type="Proteomes" id="UP000231279">
    <property type="component" value="Unassembled WGS sequence"/>
</dbReference>
<name>A0A2G9GI59_9LAMI</name>
<reference evidence="7" key="1">
    <citation type="journal article" date="2018" name="Gigascience">
        <title>Genome assembly of the Pink Ipe (Handroanthus impetiginosus, Bignoniaceae), a highly valued, ecologically keystone Neotropical timber forest tree.</title>
        <authorList>
            <person name="Silva-Junior O.B."/>
            <person name="Grattapaglia D."/>
            <person name="Novaes E."/>
            <person name="Collevatti R.G."/>
        </authorList>
    </citation>
    <scope>NUCLEOTIDE SEQUENCE [LARGE SCALE GENOMIC DNA]</scope>
    <source>
        <strain evidence="7">cv. UFG-1</strain>
    </source>
</reference>
<dbReference type="PANTHER" id="PTHR22835:SF514">
    <property type="entry name" value="GDSL-LIKE LIPASE_ACYLHYDROLASE SUPERFAMILY PROTEIN ISOFORM 1"/>
    <property type="match status" value="1"/>
</dbReference>
<gene>
    <name evidence="6" type="ORF">CDL12_22585</name>
</gene>
<comment type="similarity">
    <text evidence="1">Belongs to the 'GDSL' lipolytic enzyme family.</text>
</comment>
<dbReference type="GO" id="GO:0016788">
    <property type="term" value="F:hydrolase activity, acting on ester bonds"/>
    <property type="evidence" value="ECO:0007669"/>
    <property type="project" value="InterPro"/>
</dbReference>
<dbReference type="InterPro" id="IPR035669">
    <property type="entry name" value="SGNH_plant_lipase-like"/>
</dbReference>
<keyword evidence="5" id="KW-1133">Transmembrane helix</keyword>
<dbReference type="CDD" id="cd01837">
    <property type="entry name" value="SGNH_plant_lipase_like"/>
    <property type="match status" value="1"/>
</dbReference>
<keyword evidence="3 6" id="KW-0378">Hydrolase</keyword>
<evidence type="ECO:0000313" key="6">
    <source>
        <dbReference type="EMBL" id="PIN04875.1"/>
    </source>
</evidence>
<dbReference type="EC" id="3.2.1.51" evidence="6"/>
<dbReference type="Pfam" id="PF00657">
    <property type="entry name" value="Lipase_GDSL"/>
    <property type="match status" value="1"/>
</dbReference>
<keyword evidence="5" id="KW-0472">Membrane</keyword>
<dbReference type="PANTHER" id="PTHR22835">
    <property type="entry name" value="ZINC FINGER FYVE DOMAIN CONTAINING PROTEIN"/>
    <property type="match status" value="1"/>
</dbReference>
<evidence type="ECO:0000256" key="1">
    <source>
        <dbReference type="ARBA" id="ARBA00008668"/>
    </source>
</evidence>
<dbReference type="EMBL" id="NKXS01004988">
    <property type="protein sequence ID" value="PIN04875.1"/>
    <property type="molecule type" value="Genomic_DNA"/>
</dbReference>
<dbReference type="GO" id="GO:0004560">
    <property type="term" value="F:alpha-L-fucosidase activity"/>
    <property type="evidence" value="ECO:0007669"/>
    <property type="project" value="UniProtKB-EC"/>
</dbReference>
<evidence type="ECO:0000313" key="7">
    <source>
        <dbReference type="Proteomes" id="UP000231279"/>
    </source>
</evidence>
<protein>
    <submittedName>
        <fullName evidence="6">Alpha-L-fucosidase</fullName>
        <ecNumber evidence="6">3.2.1.51</ecNumber>
    </submittedName>
</protein>
<dbReference type="Gene3D" id="3.40.50.1110">
    <property type="entry name" value="SGNH hydrolase"/>
    <property type="match status" value="1"/>
</dbReference>
<evidence type="ECO:0000256" key="3">
    <source>
        <dbReference type="ARBA" id="ARBA00022801"/>
    </source>
</evidence>